<dbReference type="NCBIfam" id="NF006102">
    <property type="entry name" value="PRK08256.1"/>
    <property type="match status" value="1"/>
</dbReference>
<comment type="caution">
    <text evidence="9">The sequence shown here is derived from an EMBL/GenBank/DDBJ whole genome shotgun (WGS) entry which is preliminary data.</text>
</comment>
<evidence type="ECO:0000256" key="1">
    <source>
        <dbReference type="ARBA" id="ARBA00012352"/>
    </source>
</evidence>
<dbReference type="OrthoDB" id="542135at2759"/>
<dbReference type="SUPFAM" id="SSF53901">
    <property type="entry name" value="Thiolase-like"/>
    <property type="match status" value="2"/>
</dbReference>
<dbReference type="EC" id="2.3.1.176" evidence="1"/>
<keyword evidence="4" id="KW-0445">Lipid transport</keyword>
<keyword evidence="3" id="KW-0808">Transferase</keyword>
<evidence type="ECO:0000256" key="5">
    <source>
        <dbReference type="ARBA" id="ARBA00023121"/>
    </source>
</evidence>
<reference evidence="9 10" key="1">
    <citation type="journal article" date="2016" name="Genome Biol. Evol.">
        <title>Draft genome sequence of an aflatoxigenic Aspergillus species, A. bombycis.</title>
        <authorList>
            <person name="Moore G.G."/>
            <person name="Mack B.M."/>
            <person name="Beltz S.B."/>
            <person name="Gilbert M.K."/>
        </authorList>
    </citation>
    <scope>NUCLEOTIDE SEQUENCE [LARGE SCALE GENOMIC DNA]</scope>
    <source>
        <strain evidence="10">NRRL 26010</strain>
    </source>
</reference>
<dbReference type="GO" id="GO:0006869">
    <property type="term" value="P:lipid transport"/>
    <property type="evidence" value="ECO:0007669"/>
    <property type="project" value="UniProtKB-KW"/>
</dbReference>
<dbReference type="RefSeq" id="XP_022394146.1">
    <property type="nucleotide sequence ID" value="XM_022528088.1"/>
</dbReference>
<dbReference type="InterPro" id="IPR020613">
    <property type="entry name" value="Thiolase_CS"/>
</dbReference>
<organism evidence="9 10">
    <name type="scientific">Aspergillus bombycis</name>
    <dbReference type="NCBI Taxonomy" id="109264"/>
    <lineage>
        <taxon>Eukaryota</taxon>
        <taxon>Fungi</taxon>
        <taxon>Dikarya</taxon>
        <taxon>Ascomycota</taxon>
        <taxon>Pezizomycotina</taxon>
        <taxon>Eurotiomycetes</taxon>
        <taxon>Eurotiomycetidae</taxon>
        <taxon>Eurotiales</taxon>
        <taxon>Aspergillaceae</taxon>
        <taxon>Aspergillus</taxon>
    </lineage>
</organism>
<evidence type="ECO:0000256" key="2">
    <source>
        <dbReference type="ARBA" id="ARBA00022448"/>
    </source>
</evidence>
<dbReference type="GO" id="GO:0008289">
    <property type="term" value="F:lipid binding"/>
    <property type="evidence" value="ECO:0007669"/>
    <property type="project" value="UniProtKB-KW"/>
</dbReference>
<accession>A0A1F8AGA0</accession>
<name>A0A1F8AGA0_9EURO</name>
<dbReference type="Gene3D" id="3.40.47.10">
    <property type="match status" value="1"/>
</dbReference>
<keyword evidence="2" id="KW-0813">Transport</keyword>
<dbReference type="CDD" id="cd00829">
    <property type="entry name" value="SCP-x_thiolase"/>
    <property type="match status" value="1"/>
</dbReference>
<dbReference type="Pfam" id="PF22691">
    <property type="entry name" value="Thiolase_C_1"/>
    <property type="match status" value="1"/>
</dbReference>
<dbReference type="GO" id="GO:0016747">
    <property type="term" value="F:acyltransferase activity, transferring groups other than amino-acyl groups"/>
    <property type="evidence" value="ECO:0007669"/>
    <property type="project" value="InterPro"/>
</dbReference>
<dbReference type="InterPro" id="IPR016039">
    <property type="entry name" value="Thiolase-like"/>
</dbReference>
<protein>
    <recommendedName>
        <fullName evidence="1">propanoyl-CoA C-acyltransferase</fullName>
        <ecNumber evidence="1">2.3.1.176</ecNumber>
    </recommendedName>
    <alternativeName>
        <fullName evidence="6">Propanoyl-CoA C-acyltransferase</fullName>
    </alternativeName>
</protein>
<proteinExistence type="predicted"/>
<dbReference type="Pfam" id="PF00108">
    <property type="entry name" value="Thiolase_N"/>
    <property type="match status" value="1"/>
</dbReference>
<evidence type="ECO:0000256" key="4">
    <source>
        <dbReference type="ARBA" id="ARBA00023055"/>
    </source>
</evidence>
<evidence type="ECO:0000259" key="7">
    <source>
        <dbReference type="Pfam" id="PF00108"/>
    </source>
</evidence>
<dbReference type="STRING" id="109264.A0A1F8AGA0"/>
<dbReference type="Proteomes" id="UP000179179">
    <property type="component" value="Unassembled WGS sequence"/>
</dbReference>
<evidence type="ECO:0000256" key="6">
    <source>
        <dbReference type="ARBA" id="ARBA00032316"/>
    </source>
</evidence>
<evidence type="ECO:0000256" key="3">
    <source>
        <dbReference type="ARBA" id="ARBA00022679"/>
    </source>
</evidence>
<sequence length="459" mass="48994">MPAKAPAPVYVLGVGMTKFLKPRGKVDYPEMGYEAGIKAMLDAHINYDDVEQGIACYVYGDSACGQRVFYQFGMTGIPIYNVNNNCGSGATGLAMGRNAVAYGQADCVLVVGFEKMMPGSLPTIWKDRASPLGRSAEMVKKTKGSIEGSFALRMFGYAGEEYIENYGASPRDFAEIARINHRHSKHNPYAQFQDEYSLEQILESPKMGGHLTKLQCCPTSDGAAAAVLVSQAFLDQRPELKSQAILIAGQGSATDRPDLFAGSLESAAGSSITKAAVKTALDQAGLKSVDEIKVCELHDCFAPAEMLALESLGFAEKGKAFEYVRRGDITYGGKTVVNPSGGLLSKGHPLGATGLAQCAELVWQLRGWANNRLVEGAHAALSHNVGMGGFGVVTVYKRADGKQATAVDSADVARLSGVGYNPAVEARGFTEAQASLVRSKSSRCDWAIDESQKKVESHF</sequence>
<evidence type="ECO:0000259" key="8">
    <source>
        <dbReference type="Pfam" id="PF22691"/>
    </source>
</evidence>
<dbReference type="AlphaFoldDB" id="A0A1F8AGA0"/>
<feature type="domain" description="Thiolase C-terminal" evidence="8">
    <location>
        <begin position="271"/>
        <end position="387"/>
    </location>
</feature>
<dbReference type="PROSITE" id="PS00737">
    <property type="entry name" value="THIOLASE_2"/>
    <property type="match status" value="1"/>
</dbReference>
<keyword evidence="10" id="KW-1185">Reference proteome</keyword>
<dbReference type="PANTHER" id="PTHR42870">
    <property type="entry name" value="ACETYL-COA C-ACETYLTRANSFERASE"/>
    <property type="match status" value="1"/>
</dbReference>
<keyword evidence="5" id="KW-0446">Lipid-binding</keyword>
<dbReference type="PANTHER" id="PTHR42870:SF1">
    <property type="entry name" value="NON-SPECIFIC LIPID-TRANSFER PROTEIN-LIKE 2"/>
    <property type="match status" value="1"/>
</dbReference>
<dbReference type="InterPro" id="IPR055140">
    <property type="entry name" value="Thiolase_C_2"/>
</dbReference>
<evidence type="ECO:0000313" key="9">
    <source>
        <dbReference type="EMBL" id="OGM50429.1"/>
    </source>
</evidence>
<dbReference type="EMBL" id="LYCR01000003">
    <property type="protein sequence ID" value="OGM50429.1"/>
    <property type="molecule type" value="Genomic_DNA"/>
</dbReference>
<evidence type="ECO:0000313" key="10">
    <source>
        <dbReference type="Proteomes" id="UP000179179"/>
    </source>
</evidence>
<gene>
    <name evidence="9" type="ORF">ABOM_000958</name>
</gene>
<feature type="domain" description="Thiolase N-terminal" evidence="7">
    <location>
        <begin position="9"/>
        <end position="231"/>
    </location>
</feature>
<dbReference type="GeneID" id="34444348"/>
<dbReference type="InterPro" id="IPR020616">
    <property type="entry name" value="Thiolase_N"/>
</dbReference>